<keyword evidence="2" id="KW-0012">Acyltransferase</keyword>
<feature type="domain" description="N-acetyltransferase" evidence="3">
    <location>
        <begin position="5"/>
        <end position="136"/>
    </location>
</feature>
<evidence type="ECO:0000256" key="2">
    <source>
        <dbReference type="ARBA" id="ARBA00023315"/>
    </source>
</evidence>
<dbReference type="Pfam" id="PF00583">
    <property type="entry name" value="Acetyltransf_1"/>
    <property type="match status" value="1"/>
</dbReference>
<dbReference type="InterPro" id="IPR000182">
    <property type="entry name" value="GNAT_dom"/>
</dbReference>
<dbReference type="GO" id="GO:0005737">
    <property type="term" value="C:cytoplasm"/>
    <property type="evidence" value="ECO:0007669"/>
    <property type="project" value="TreeGrafter"/>
</dbReference>
<dbReference type="HOGENOM" id="CLU_086503_5_1_9"/>
<comment type="caution">
    <text evidence="4">The sequence shown here is derived from an EMBL/GenBank/DDBJ whole genome shotgun (WGS) entry which is preliminary data.</text>
</comment>
<evidence type="ECO:0000313" key="4">
    <source>
        <dbReference type="EMBL" id="EFZ33934.1"/>
    </source>
</evidence>
<dbReference type="InterPro" id="IPR016181">
    <property type="entry name" value="Acyl_CoA_acyltransferase"/>
</dbReference>
<evidence type="ECO:0000313" key="5">
    <source>
        <dbReference type="Proteomes" id="UP000004099"/>
    </source>
</evidence>
<name>E7FSQ1_9LACO</name>
<sequence>MTMTIEYRQTRDFTEEDLRRLFLSVGWESGRYLKRLMTAMRNSTHVISAWDGDRLIGLVRALDDGATIAFLHYVLVDPKYQGRHIGDELMKRIMKNFTDLLHVKVIPSDPRTITFYERYGFRQYDNCPAMVRKNMQNKD</sequence>
<evidence type="ECO:0000259" key="3">
    <source>
        <dbReference type="PROSITE" id="PS51186"/>
    </source>
</evidence>
<evidence type="ECO:0000256" key="1">
    <source>
        <dbReference type="ARBA" id="ARBA00022679"/>
    </source>
</evidence>
<dbReference type="CDD" id="cd04301">
    <property type="entry name" value="NAT_SF"/>
    <property type="match status" value="1"/>
</dbReference>
<dbReference type="PROSITE" id="PS51186">
    <property type="entry name" value="GNAT"/>
    <property type="match status" value="1"/>
</dbReference>
<organism evidence="4 5">
    <name type="scientific">Ligilactobacillus ruminis ATCC 25644</name>
    <dbReference type="NCBI Taxonomy" id="525362"/>
    <lineage>
        <taxon>Bacteria</taxon>
        <taxon>Bacillati</taxon>
        <taxon>Bacillota</taxon>
        <taxon>Bacilli</taxon>
        <taxon>Lactobacillales</taxon>
        <taxon>Lactobacillaceae</taxon>
        <taxon>Ligilactobacillus</taxon>
    </lineage>
</organism>
<dbReference type="Gene3D" id="3.40.630.30">
    <property type="match status" value="1"/>
</dbReference>
<dbReference type="GO" id="GO:0008080">
    <property type="term" value="F:N-acetyltransferase activity"/>
    <property type="evidence" value="ECO:0007669"/>
    <property type="project" value="InterPro"/>
</dbReference>
<dbReference type="EMBL" id="ACGS02000047">
    <property type="protein sequence ID" value="EFZ33934.1"/>
    <property type="molecule type" value="Genomic_DNA"/>
</dbReference>
<dbReference type="SUPFAM" id="SSF55729">
    <property type="entry name" value="Acyl-CoA N-acyltransferases (Nat)"/>
    <property type="match status" value="1"/>
</dbReference>
<dbReference type="Proteomes" id="UP000004099">
    <property type="component" value="Unassembled WGS sequence"/>
</dbReference>
<gene>
    <name evidence="4" type="ORF">HMPREF0542_11928</name>
</gene>
<protein>
    <submittedName>
        <fullName evidence="4">Acetyltransferase, GNAT family</fullName>
    </submittedName>
</protein>
<dbReference type="AlphaFoldDB" id="E7FSQ1"/>
<keyword evidence="1 4" id="KW-0808">Transferase</keyword>
<dbReference type="PANTHER" id="PTHR43626:SF4">
    <property type="entry name" value="GCN5-RELATED N-ACETYLTRANSFERASE 2, CHLOROPLASTIC"/>
    <property type="match status" value="1"/>
</dbReference>
<proteinExistence type="predicted"/>
<dbReference type="PANTHER" id="PTHR43626">
    <property type="entry name" value="ACYL-COA N-ACYLTRANSFERASE"/>
    <property type="match status" value="1"/>
</dbReference>
<accession>E7FSQ1</accession>
<dbReference type="InterPro" id="IPR045039">
    <property type="entry name" value="NSI-like"/>
</dbReference>
<reference evidence="4 5" key="1">
    <citation type="submission" date="2011-01" db="EMBL/GenBank/DDBJ databases">
        <authorList>
            <person name="Muzny D."/>
            <person name="Qin X."/>
            <person name="Buhay C."/>
            <person name="Dugan-Rocha S."/>
            <person name="Ding Y."/>
            <person name="Chen G."/>
            <person name="Hawes A."/>
            <person name="Holder M."/>
            <person name="Jhangiani S."/>
            <person name="Johnson A."/>
            <person name="Khan Z."/>
            <person name="Li Z."/>
            <person name="Liu W."/>
            <person name="Liu X."/>
            <person name="Perez L."/>
            <person name="Shen H."/>
            <person name="Wang Q."/>
            <person name="Watt J."/>
            <person name="Xi L."/>
            <person name="Xin Y."/>
            <person name="Zhou J."/>
            <person name="Deng J."/>
            <person name="Jiang H."/>
            <person name="Liu Y."/>
            <person name="Qu J."/>
            <person name="Song X.-Z."/>
            <person name="Zhang L."/>
            <person name="Villasana D."/>
            <person name="Johnson A."/>
            <person name="Liu J."/>
            <person name="Liyanage D."/>
            <person name="Lorensuhewa L."/>
            <person name="Robinson T."/>
            <person name="Song A."/>
            <person name="Song B.-B."/>
            <person name="Dinh H."/>
            <person name="Thornton R."/>
            <person name="Coyle M."/>
            <person name="Francisco L."/>
            <person name="Jackson L."/>
            <person name="Javaid M."/>
            <person name="Korchina V."/>
            <person name="Kovar C."/>
            <person name="Mata R."/>
            <person name="Mathew T."/>
            <person name="Ngo R."/>
            <person name="Nguyen L."/>
            <person name="Nguyen N."/>
            <person name="Okwuonu G."/>
            <person name="Ongeri F."/>
            <person name="Pham C."/>
            <person name="Simmons D."/>
            <person name="Wilczek-Boney K."/>
            <person name="Hale W."/>
            <person name="Jakkamsetti A."/>
            <person name="Pham P."/>
            <person name="Ruth R."/>
            <person name="San Lucas F."/>
            <person name="Warren J."/>
            <person name="Zhang J."/>
            <person name="Zhao Z."/>
            <person name="Zhou C."/>
            <person name="Zhu D."/>
            <person name="Lee S."/>
            <person name="Bess C."/>
            <person name="Blankenburg K."/>
            <person name="Forbes L."/>
            <person name="Fu Q."/>
            <person name="Gubbala S."/>
            <person name="Hirani K."/>
            <person name="Jayaseelan J.C."/>
            <person name="Lara F."/>
            <person name="Munidasa M."/>
            <person name="Palculict T."/>
            <person name="Patil S."/>
            <person name="Pu L.-L."/>
            <person name="Saada N."/>
            <person name="Tang L."/>
            <person name="Weissenberger G."/>
            <person name="Zhu Y."/>
            <person name="Hemphill L."/>
            <person name="Shang Y."/>
            <person name="Youmans B."/>
            <person name="Ayvaz T."/>
            <person name="Ross M."/>
            <person name="Santibanez J."/>
            <person name="Aqrawi P."/>
            <person name="Gross S."/>
            <person name="Joshi V."/>
            <person name="Fowler G."/>
            <person name="Nazareth L."/>
            <person name="Reid J."/>
            <person name="Worley K."/>
            <person name="Petrosino J."/>
            <person name="Highlander S."/>
            <person name="Gibbs R."/>
        </authorList>
    </citation>
    <scope>NUCLEOTIDE SEQUENCE [LARGE SCALE GENOMIC DNA]</scope>
    <source>
        <strain evidence="4 5">ATCC 25644</strain>
    </source>
</reference>